<sequence>MHILGLGNGTVNGNSEILLKAALTAAEKADSSITTSWIHVPSVSVPRNPRPLEGAQDVSMGTIGQTGVGGDTVPDDRRDVLNAILAADALIFATPIYSHQPAGTLKMLVDRILGPFTDAAFVQRVLDSQMAGEKTYQHIKLDKRILKPRVAAFIAVGGSPFNDQVTMALPTLHQFVYSLHAKVVDQHVFRGFGRPGSVLLRGGEAVQRAEKLGQNVASQIGKTFDEAKYLGPEDPASCPYCHMSKVEIDYTQDNDIGCITCGARGKLVVGENGRIQPVWETS</sequence>
<reference evidence="4 5" key="1">
    <citation type="journal article" date="2023" name="IMA Fungus">
        <title>Comparative genomic study of the Penicillium genus elucidates a diverse pangenome and 15 lateral gene transfer events.</title>
        <authorList>
            <person name="Petersen C."/>
            <person name="Sorensen T."/>
            <person name="Nielsen M.R."/>
            <person name="Sondergaard T.E."/>
            <person name="Sorensen J.L."/>
            <person name="Fitzpatrick D.A."/>
            <person name="Frisvad J.C."/>
            <person name="Nielsen K.L."/>
        </authorList>
    </citation>
    <scope>NUCLEOTIDE SEQUENCE [LARGE SCALE GENOMIC DNA]</scope>
    <source>
        <strain evidence="4 5">IBT 35679</strain>
    </source>
</reference>
<accession>A0AAD6GFQ4</accession>
<feature type="domain" description="NADPH-dependent FMN reductase-like" evidence="3">
    <location>
        <begin position="1"/>
        <end position="186"/>
    </location>
</feature>
<evidence type="ECO:0000259" key="3">
    <source>
        <dbReference type="Pfam" id="PF03358"/>
    </source>
</evidence>
<dbReference type="SUPFAM" id="SSF52218">
    <property type="entry name" value="Flavoproteins"/>
    <property type="match status" value="1"/>
</dbReference>
<keyword evidence="5" id="KW-1185">Reference proteome</keyword>
<dbReference type="InterPro" id="IPR029039">
    <property type="entry name" value="Flavoprotein-like_sf"/>
</dbReference>
<gene>
    <name evidence="4" type="ORF">N7494_003435</name>
</gene>
<evidence type="ECO:0000256" key="1">
    <source>
        <dbReference type="ARBA" id="ARBA00022630"/>
    </source>
</evidence>
<keyword evidence="1" id="KW-0285">Flavoprotein</keyword>
<keyword evidence="2" id="KW-0288">FMN</keyword>
<organism evidence="4 5">
    <name type="scientific">Penicillium frequentans</name>
    <dbReference type="NCBI Taxonomy" id="3151616"/>
    <lineage>
        <taxon>Eukaryota</taxon>
        <taxon>Fungi</taxon>
        <taxon>Dikarya</taxon>
        <taxon>Ascomycota</taxon>
        <taxon>Pezizomycotina</taxon>
        <taxon>Eurotiomycetes</taxon>
        <taxon>Eurotiomycetidae</taxon>
        <taxon>Eurotiales</taxon>
        <taxon>Aspergillaceae</taxon>
        <taxon>Penicillium</taxon>
    </lineage>
</organism>
<dbReference type="Proteomes" id="UP001220324">
    <property type="component" value="Unassembled WGS sequence"/>
</dbReference>
<name>A0AAD6GFQ4_9EURO</name>
<dbReference type="PANTHER" id="PTHR43278:SF4">
    <property type="entry name" value="NAD(P)H-DEPENDENT FMN-CONTAINING OXIDOREDUCTASE YWQN-RELATED"/>
    <property type="match status" value="1"/>
</dbReference>
<dbReference type="GO" id="GO:0016491">
    <property type="term" value="F:oxidoreductase activity"/>
    <property type="evidence" value="ECO:0007669"/>
    <property type="project" value="InterPro"/>
</dbReference>
<dbReference type="AlphaFoldDB" id="A0AAD6GFQ4"/>
<evidence type="ECO:0000313" key="5">
    <source>
        <dbReference type="Proteomes" id="UP001220324"/>
    </source>
</evidence>
<protein>
    <recommendedName>
        <fullName evidence="3">NADPH-dependent FMN reductase-like domain-containing protein</fullName>
    </recommendedName>
</protein>
<dbReference type="EMBL" id="JAQIZZ010000003">
    <property type="protein sequence ID" value="KAJ5545850.1"/>
    <property type="molecule type" value="Genomic_DNA"/>
</dbReference>
<dbReference type="InterPro" id="IPR051796">
    <property type="entry name" value="ISF_SsuE-like"/>
</dbReference>
<proteinExistence type="predicted"/>
<evidence type="ECO:0000313" key="4">
    <source>
        <dbReference type="EMBL" id="KAJ5545850.1"/>
    </source>
</evidence>
<dbReference type="Gene3D" id="3.40.50.360">
    <property type="match status" value="1"/>
</dbReference>
<dbReference type="InterPro" id="IPR005025">
    <property type="entry name" value="FMN_Rdtase-like_dom"/>
</dbReference>
<dbReference type="PANTHER" id="PTHR43278">
    <property type="entry name" value="NAD(P)H-DEPENDENT FMN-CONTAINING OXIDOREDUCTASE YWQN-RELATED"/>
    <property type="match status" value="1"/>
</dbReference>
<dbReference type="Pfam" id="PF03358">
    <property type="entry name" value="FMN_red"/>
    <property type="match status" value="1"/>
</dbReference>
<evidence type="ECO:0000256" key="2">
    <source>
        <dbReference type="ARBA" id="ARBA00022643"/>
    </source>
</evidence>
<comment type="caution">
    <text evidence="4">The sequence shown here is derived from an EMBL/GenBank/DDBJ whole genome shotgun (WGS) entry which is preliminary data.</text>
</comment>